<feature type="repeat" description="TPR" evidence="3">
    <location>
        <begin position="76"/>
        <end position="109"/>
    </location>
</feature>
<feature type="compositionally biased region" description="Polar residues" evidence="4">
    <location>
        <begin position="243"/>
        <end position="260"/>
    </location>
</feature>
<dbReference type="EMBL" id="CP036266">
    <property type="protein sequence ID" value="QDT20413.1"/>
    <property type="molecule type" value="Genomic_DNA"/>
</dbReference>
<dbReference type="Gene3D" id="1.25.40.10">
    <property type="entry name" value="Tetratricopeptide repeat domain"/>
    <property type="match status" value="1"/>
</dbReference>
<keyword evidence="1" id="KW-0677">Repeat</keyword>
<dbReference type="InterPro" id="IPR051685">
    <property type="entry name" value="Ycf3/AcsC/BcsC/TPR_MFPF"/>
</dbReference>
<dbReference type="PROSITE" id="PS50005">
    <property type="entry name" value="TPR"/>
    <property type="match status" value="3"/>
</dbReference>
<accession>A0A517PM17</accession>
<sequence>MNSNGLFCSTLILCTLTFQGCTQLNTHVSKVKSVLPGGKEKDENALAAARSMERQKEWIGAREKYESYLKKNPHSVKACHRLGIVCSHLGDTVAATRYFTQAKQLDPNNSEVLNDFGYALYQRGQYEAAEKALAAALQNDAKNPRIMNNLALVVGHQGRFKESYTMFRNIMSEAEAHANVAYIHTQRGEGELALKEYDLALSADPDLTSAGQGAAELALLRDRMLAHKTAEAEEQLAAASAEKQTQPQTSAKATAPQKTPSLDKPTQLASLKASADTRAQQRETLAPSKPAPEKTKLISQVSLKEEMESAAPVKVQPFRKIPDNPAPVKTATRTVSVQSKPVVTRTIPQPKVETKPEPQREEAPLEINPFRSLDEIEEEAPVIIRISNEVPAQDKTAASEEPLFRAPGELAQP</sequence>
<evidence type="ECO:0000256" key="3">
    <source>
        <dbReference type="PROSITE-ProRule" id="PRU00339"/>
    </source>
</evidence>
<feature type="region of interest" description="Disordered" evidence="4">
    <location>
        <begin position="321"/>
        <end position="366"/>
    </location>
</feature>
<protein>
    <submittedName>
        <fullName evidence="5">Photosystem I assembly protein Ycf3</fullName>
    </submittedName>
</protein>
<feature type="region of interest" description="Disordered" evidence="4">
    <location>
        <begin position="231"/>
        <end position="296"/>
    </location>
</feature>
<dbReference type="OrthoDB" id="215821at2"/>
<feature type="region of interest" description="Disordered" evidence="4">
    <location>
        <begin position="391"/>
        <end position="413"/>
    </location>
</feature>
<evidence type="ECO:0000256" key="1">
    <source>
        <dbReference type="ARBA" id="ARBA00022737"/>
    </source>
</evidence>
<feature type="compositionally biased region" description="Polar residues" evidence="4">
    <location>
        <begin position="331"/>
        <end position="341"/>
    </location>
</feature>
<feature type="repeat" description="TPR" evidence="3">
    <location>
        <begin position="110"/>
        <end position="143"/>
    </location>
</feature>
<feature type="compositionally biased region" description="Basic and acidic residues" evidence="4">
    <location>
        <begin position="352"/>
        <end position="363"/>
    </location>
</feature>
<keyword evidence="2 3" id="KW-0802">TPR repeat</keyword>
<feature type="repeat" description="TPR" evidence="3">
    <location>
        <begin position="174"/>
        <end position="207"/>
    </location>
</feature>
<evidence type="ECO:0000313" key="6">
    <source>
        <dbReference type="Proteomes" id="UP000320421"/>
    </source>
</evidence>
<organism evidence="5 6">
    <name type="scientific">Gimesia chilikensis</name>
    <dbReference type="NCBI Taxonomy" id="2605989"/>
    <lineage>
        <taxon>Bacteria</taxon>
        <taxon>Pseudomonadati</taxon>
        <taxon>Planctomycetota</taxon>
        <taxon>Planctomycetia</taxon>
        <taxon>Planctomycetales</taxon>
        <taxon>Planctomycetaceae</taxon>
        <taxon>Gimesia</taxon>
    </lineage>
</organism>
<dbReference type="AlphaFoldDB" id="A0A517PM17"/>
<dbReference type="InterPro" id="IPR011990">
    <property type="entry name" value="TPR-like_helical_dom_sf"/>
</dbReference>
<proteinExistence type="predicted"/>
<dbReference type="PANTHER" id="PTHR44943">
    <property type="entry name" value="CELLULOSE SYNTHASE OPERON PROTEIN C"/>
    <property type="match status" value="1"/>
</dbReference>
<name>A0A517PM17_9PLAN</name>
<evidence type="ECO:0000256" key="2">
    <source>
        <dbReference type="ARBA" id="ARBA00022803"/>
    </source>
</evidence>
<evidence type="ECO:0000256" key="4">
    <source>
        <dbReference type="SAM" id="MobiDB-lite"/>
    </source>
</evidence>
<gene>
    <name evidence="5" type="ORF">HG66A1_21990</name>
</gene>
<dbReference type="SMART" id="SM00028">
    <property type="entry name" value="TPR"/>
    <property type="match status" value="3"/>
</dbReference>
<dbReference type="SUPFAM" id="SSF48452">
    <property type="entry name" value="TPR-like"/>
    <property type="match status" value="1"/>
</dbReference>
<evidence type="ECO:0000313" key="5">
    <source>
        <dbReference type="EMBL" id="QDT20413.1"/>
    </source>
</evidence>
<dbReference type="Pfam" id="PF14559">
    <property type="entry name" value="TPR_19"/>
    <property type="match status" value="1"/>
</dbReference>
<keyword evidence="6" id="KW-1185">Reference proteome</keyword>
<dbReference type="InterPro" id="IPR019734">
    <property type="entry name" value="TPR_rpt"/>
</dbReference>
<dbReference type="PANTHER" id="PTHR44943:SF8">
    <property type="entry name" value="TPR REPEAT-CONTAINING PROTEIN MJ0263"/>
    <property type="match status" value="1"/>
</dbReference>
<dbReference type="Proteomes" id="UP000320421">
    <property type="component" value="Chromosome"/>
</dbReference>
<reference evidence="5 6" key="1">
    <citation type="submission" date="2019-02" db="EMBL/GenBank/DDBJ databases">
        <title>Deep-cultivation of Planctomycetes and their phenomic and genomic characterization uncovers novel biology.</title>
        <authorList>
            <person name="Wiegand S."/>
            <person name="Jogler M."/>
            <person name="Boedeker C."/>
            <person name="Pinto D."/>
            <person name="Vollmers J."/>
            <person name="Rivas-Marin E."/>
            <person name="Kohn T."/>
            <person name="Peeters S.H."/>
            <person name="Heuer A."/>
            <person name="Rast P."/>
            <person name="Oberbeckmann S."/>
            <person name="Bunk B."/>
            <person name="Jeske O."/>
            <person name="Meyerdierks A."/>
            <person name="Storesund J.E."/>
            <person name="Kallscheuer N."/>
            <person name="Luecker S."/>
            <person name="Lage O.M."/>
            <person name="Pohl T."/>
            <person name="Merkel B.J."/>
            <person name="Hornburger P."/>
            <person name="Mueller R.-W."/>
            <person name="Bruemmer F."/>
            <person name="Labrenz M."/>
            <person name="Spormann A.M."/>
            <person name="Op den Camp H."/>
            <person name="Overmann J."/>
            <person name="Amann R."/>
            <person name="Jetten M.S.M."/>
            <person name="Mascher T."/>
            <person name="Medema M.H."/>
            <person name="Devos D.P."/>
            <person name="Kaster A.-K."/>
            <person name="Ovreas L."/>
            <person name="Rohde M."/>
            <person name="Galperin M.Y."/>
            <person name="Jogler C."/>
        </authorList>
    </citation>
    <scope>NUCLEOTIDE SEQUENCE [LARGE SCALE GENOMIC DNA]</scope>
    <source>
        <strain evidence="5 6">HG66A1</strain>
    </source>
</reference>